<dbReference type="RefSeq" id="WP_160770195.1">
    <property type="nucleotide sequence ID" value="NZ_WTYV01000001.1"/>
</dbReference>
<organism evidence="3 4">
    <name type="scientific">Alteraurantiacibacter buctensis</name>
    <dbReference type="NCBI Taxonomy" id="1503981"/>
    <lineage>
        <taxon>Bacteria</taxon>
        <taxon>Pseudomonadati</taxon>
        <taxon>Pseudomonadota</taxon>
        <taxon>Alphaproteobacteria</taxon>
        <taxon>Sphingomonadales</taxon>
        <taxon>Erythrobacteraceae</taxon>
        <taxon>Alteraurantiacibacter</taxon>
    </lineage>
</organism>
<evidence type="ECO:0000259" key="2">
    <source>
        <dbReference type="PROSITE" id="PS51737"/>
    </source>
</evidence>
<dbReference type="Pfam" id="PF07508">
    <property type="entry name" value="Recombinase"/>
    <property type="match status" value="1"/>
</dbReference>
<dbReference type="SMART" id="SM00857">
    <property type="entry name" value="Resolvase"/>
    <property type="match status" value="1"/>
</dbReference>
<dbReference type="AlphaFoldDB" id="A0A844YTB1"/>
<dbReference type="PROSITE" id="PS51737">
    <property type="entry name" value="RECOMBINASE_DNA_BIND"/>
    <property type="match status" value="1"/>
</dbReference>
<dbReference type="Gene3D" id="3.90.1750.20">
    <property type="entry name" value="Putative Large Serine Recombinase, Chain B, Domain 2"/>
    <property type="match status" value="1"/>
</dbReference>
<dbReference type="FunFam" id="3.40.50.1390:FF:000008">
    <property type="entry name" value="DNA recombinase"/>
    <property type="match status" value="1"/>
</dbReference>
<feature type="domain" description="Recombinase" evidence="2">
    <location>
        <begin position="201"/>
        <end position="325"/>
    </location>
</feature>
<dbReference type="EMBL" id="WTYV01000001">
    <property type="protein sequence ID" value="MXO70256.1"/>
    <property type="molecule type" value="Genomic_DNA"/>
</dbReference>
<evidence type="ECO:0000259" key="1">
    <source>
        <dbReference type="PROSITE" id="PS51736"/>
    </source>
</evidence>
<dbReference type="CDD" id="cd00338">
    <property type="entry name" value="Ser_Recombinase"/>
    <property type="match status" value="1"/>
</dbReference>
<keyword evidence="4" id="KW-1185">Reference proteome</keyword>
<dbReference type="GO" id="GO:0000150">
    <property type="term" value="F:DNA strand exchange activity"/>
    <property type="evidence" value="ECO:0007669"/>
    <property type="project" value="InterPro"/>
</dbReference>
<evidence type="ECO:0000313" key="4">
    <source>
        <dbReference type="Proteomes" id="UP000466966"/>
    </source>
</evidence>
<dbReference type="InterPro" id="IPR036162">
    <property type="entry name" value="Resolvase-like_N_sf"/>
</dbReference>
<evidence type="ECO:0000313" key="3">
    <source>
        <dbReference type="EMBL" id="MXO70256.1"/>
    </source>
</evidence>
<dbReference type="GO" id="GO:0003677">
    <property type="term" value="F:DNA binding"/>
    <property type="evidence" value="ECO:0007669"/>
    <property type="project" value="InterPro"/>
</dbReference>
<dbReference type="Pfam" id="PF00239">
    <property type="entry name" value="Resolvase"/>
    <property type="match status" value="1"/>
</dbReference>
<dbReference type="Gene3D" id="3.40.50.1390">
    <property type="entry name" value="Resolvase, N-terminal catalytic domain"/>
    <property type="match status" value="1"/>
</dbReference>
<dbReference type="InterPro" id="IPR050639">
    <property type="entry name" value="SSR_resolvase"/>
</dbReference>
<gene>
    <name evidence="3" type="ORF">GRI99_01245</name>
</gene>
<comment type="caution">
    <text evidence="3">The sequence shown here is derived from an EMBL/GenBank/DDBJ whole genome shotgun (WGS) entry which is preliminary data.</text>
</comment>
<dbReference type="InterPro" id="IPR006119">
    <property type="entry name" value="Resolv_N"/>
</dbReference>
<dbReference type="PANTHER" id="PTHR30461">
    <property type="entry name" value="DNA-INVERTASE FROM LAMBDOID PROPHAGE"/>
    <property type="match status" value="1"/>
</dbReference>
<dbReference type="PROSITE" id="PS51736">
    <property type="entry name" value="RECOMBINASES_3"/>
    <property type="match status" value="1"/>
</dbReference>
<dbReference type="OrthoDB" id="7735915at2"/>
<reference evidence="3 4" key="1">
    <citation type="submission" date="2019-12" db="EMBL/GenBank/DDBJ databases">
        <title>Genomic-based taxomic classification of the family Erythrobacteraceae.</title>
        <authorList>
            <person name="Xu L."/>
        </authorList>
    </citation>
    <scope>NUCLEOTIDE SEQUENCE [LARGE SCALE GENOMIC DNA]</scope>
    <source>
        <strain evidence="3 4">M0322</strain>
    </source>
</reference>
<dbReference type="InterPro" id="IPR038109">
    <property type="entry name" value="DNA_bind_recomb_sf"/>
</dbReference>
<dbReference type="PANTHER" id="PTHR30461:SF23">
    <property type="entry name" value="DNA RECOMBINASE-RELATED"/>
    <property type="match status" value="1"/>
</dbReference>
<feature type="domain" description="Resolvase/invertase-type recombinase catalytic" evidence="1">
    <location>
        <begin position="21"/>
        <end position="171"/>
    </location>
</feature>
<dbReference type="SUPFAM" id="SSF53041">
    <property type="entry name" value="Resolvase-like"/>
    <property type="match status" value="1"/>
</dbReference>
<accession>A0A844YTB1</accession>
<dbReference type="Proteomes" id="UP000466966">
    <property type="component" value="Unassembled WGS sequence"/>
</dbReference>
<name>A0A844YTB1_9SPHN</name>
<protein>
    <submittedName>
        <fullName evidence="3">Recombinase family protein</fullName>
    </submittedName>
</protein>
<sequence>MVIKWLDTNEPELPSEPPRQRAAEYVRMSTEHQKYSTDNQAAAIRRYAEQRNYEIVRTYADQGKSGLTIGGRLALQQLLDDVESGQADFTALLVYDVSRWGRFQDPDEAASYELRCRRAGVQVHYCIEQFENDGSIGSSIIKTVKRAMAGEYSRELSVKVFAGQANLIRLGYRQGGTAGFGLRRMLVDQAGREKGQLARLEHKSITTDRVILIPGPPEEIEVVRNVYRMFVEQGRSEREIADSLNARGLETDLGRPWSRGSVHQLLINEKYIGNNVWAKTSCKLKGEHVRNAPEEWIRAVGVFSGIISVELFESAQTIIRQRSERLSNEDMLLLLAQILERNGCLSGLIIDEADNCPSSSSFRTRFGSLLRAYTLVGFTPDHDYRYLETNRALRAMHPGIVQSVISGIERAGGRVSRDPATDLLTINREFTTSLVIVRCFQTSGGSKRWKIRLDTKLRPDLTLAIRMDSSNTQPRDYYLLPRIDMREAILRLAECNGLSLDAYRFDSLEPYYHMAVRANFREAA</sequence>
<dbReference type="InterPro" id="IPR011109">
    <property type="entry name" value="DNA_bind_recombinase_dom"/>
</dbReference>
<proteinExistence type="predicted"/>